<evidence type="ECO:0000313" key="2">
    <source>
        <dbReference type="EMBL" id="MFC4987849.1"/>
    </source>
</evidence>
<dbReference type="RefSeq" id="WP_224829298.1">
    <property type="nucleotide sequence ID" value="NZ_JAIVEF010000019.1"/>
</dbReference>
<dbReference type="GO" id="GO:0016740">
    <property type="term" value="F:transferase activity"/>
    <property type="evidence" value="ECO:0007669"/>
    <property type="project" value="UniProtKB-KW"/>
</dbReference>
<dbReference type="PANTHER" id="PTHR36836:SF1">
    <property type="entry name" value="COLANIC ACID BIOSYNTHESIS PROTEIN WCAK"/>
    <property type="match status" value="1"/>
</dbReference>
<dbReference type="Proteomes" id="UP001595925">
    <property type="component" value="Unassembled WGS sequence"/>
</dbReference>
<dbReference type="AlphaFoldDB" id="A0ABD5QFJ6"/>
<proteinExistence type="predicted"/>
<comment type="caution">
    <text evidence="2">The sequence shown here is derived from an EMBL/GenBank/DDBJ whole genome shotgun (WGS) entry which is preliminary data.</text>
</comment>
<dbReference type="InterPro" id="IPR007345">
    <property type="entry name" value="Polysacch_pyruvyl_Trfase"/>
</dbReference>
<keyword evidence="2" id="KW-0808">Transferase</keyword>
<name>A0ABD5QFJ6_9EURY</name>
<organism evidence="2 3">
    <name type="scientific">Saliphagus infecundisoli</name>
    <dbReference type="NCBI Taxonomy" id="1849069"/>
    <lineage>
        <taxon>Archaea</taxon>
        <taxon>Methanobacteriati</taxon>
        <taxon>Methanobacteriota</taxon>
        <taxon>Stenosarchaea group</taxon>
        <taxon>Halobacteria</taxon>
        <taxon>Halobacteriales</taxon>
        <taxon>Natrialbaceae</taxon>
        <taxon>Saliphagus</taxon>
    </lineage>
</organism>
<sequence length="344" mass="39342">MYSLEQIRKGLRYPAMAEREMHYQWQRVRSVLPHDIGIQGSYRTGNIGDRALGRTFSGKLSAMGYRPRTFGRNTEYSRAPVHILGGGGVLHDWYGTDHLRQRLNFVSEGGAVIGVGVPGFKTTEGRELVRSGLSDVELVTVRDKWSRDRLAPHYDGDIHVTACPTLIRHDPDVPSSGRTGVNFRQWFHLDPEIMSYYFDYDGVTNFNRAQDRYLANITRICEELDDPVFIPFHEKDETFAHEHLDIEVLPYEFSVRKTLERVSSVDRMVATRYHSLVFATICETPALAIAYEPKVSSLADRVGVQSYKPHTSIPVEFDSIANRDDVRRTAERNFRLLDDICLSE</sequence>
<gene>
    <name evidence="2" type="ORF">ACFPFO_08755</name>
</gene>
<accession>A0ABD5QFJ6</accession>
<dbReference type="Pfam" id="PF04230">
    <property type="entry name" value="PS_pyruv_trans"/>
    <property type="match status" value="1"/>
</dbReference>
<reference evidence="2 3" key="1">
    <citation type="journal article" date="2019" name="Int. J. Syst. Evol. Microbiol.">
        <title>The Global Catalogue of Microorganisms (GCM) 10K type strain sequencing project: providing services to taxonomists for standard genome sequencing and annotation.</title>
        <authorList>
            <consortium name="The Broad Institute Genomics Platform"/>
            <consortium name="The Broad Institute Genome Sequencing Center for Infectious Disease"/>
            <person name="Wu L."/>
            <person name="Ma J."/>
        </authorList>
    </citation>
    <scope>NUCLEOTIDE SEQUENCE [LARGE SCALE GENOMIC DNA]</scope>
    <source>
        <strain evidence="2 3">CGMCC 1.15824</strain>
    </source>
</reference>
<dbReference type="EMBL" id="JBHSJG010000033">
    <property type="protein sequence ID" value="MFC4987849.1"/>
    <property type="molecule type" value="Genomic_DNA"/>
</dbReference>
<evidence type="ECO:0000313" key="3">
    <source>
        <dbReference type="Proteomes" id="UP001595925"/>
    </source>
</evidence>
<evidence type="ECO:0000259" key="1">
    <source>
        <dbReference type="Pfam" id="PF04230"/>
    </source>
</evidence>
<keyword evidence="3" id="KW-1185">Reference proteome</keyword>
<dbReference type="PANTHER" id="PTHR36836">
    <property type="entry name" value="COLANIC ACID BIOSYNTHESIS PROTEIN WCAK"/>
    <property type="match status" value="1"/>
</dbReference>
<feature type="domain" description="Polysaccharide pyruvyl transferase" evidence="1">
    <location>
        <begin position="61"/>
        <end position="292"/>
    </location>
</feature>
<protein>
    <submittedName>
        <fullName evidence="2">Polysaccharide pyruvyl transferase family protein</fullName>
    </submittedName>
</protein>